<dbReference type="Pfam" id="PF00072">
    <property type="entry name" value="Response_reg"/>
    <property type="match status" value="2"/>
</dbReference>
<evidence type="ECO:0000259" key="19">
    <source>
        <dbReference type="PROSITE" id="PS50112"/>
    </source>
</evidence>
<dbReference type="InterPro" id="IPR013655">
    <property type="entry name" value="PAS_fold_3"/>
</dbReference>
<evidence type="ECO:0000256" key="2">
    <source>
        <dbReference type="ARBA" id="ARBA00004370"/>
    </source>
</evidence>
<dbReference type="Gene3D" id="3.30.450.20">
    <property type="entry name" value="PAS domain"/>
    <property type="match status" value="3"/>
</dbReference>
<dbReference type="Gene3D" id="3.30.565.10">
    <property type="entry name" value="Histidine kinase-like ATPase, C-terminal domain"/>
    <property type="match status" value="1"/>
</dbReference>
<keyword evidence="5" id="KW-0808">Transferase</keyword>
<keyword evidence="4 15" id="KW-0597">Phosphoprotein</keyword>
<geneLocation type="plasmid" evidence="22 23">
    <name>unnamed5</name>
</geneLocation>
<dbReference type="Gene3D" id="3.30.450.350">
    <property type="entry name" value="CHASE domain"/>
    <property type="match status" value="1"/>
</dbReference>
<keyword evidence="8" id="KW-0418">Kinase</keyword>
<evidence type="ECO:0000256" key="15">
    <source>
        <dbReference type="PROSITE-ProRule" id="PRU00169"/>
    </source>
</evidence>
<evidence type="ECO:0000313" key="22">
    <source>
        <dbReference type="EMBL" id="QTH73285.1"/>
    </source>
</evidence>
<feature type="transmembrane region" description="Helical" evidence="16">
    <location>
        <begin position="313"/>
        <end position="333"/>
    </location>
</feature>
<keyword evidence="23" id="KW-1185">Reference proteome</keyword>
<dbReference type="Pfam" id="PF13188">
    <property type="entry name" value="PAS_8"/>
    <property type="match status" value="1"/>
</dbReference>
<dbReference type="GO" id="GO:0016020">
    <property type="term" value="C:membrane"/>
    <property type="evidence" value="ECO:0007669"/>
    <property type="project" value="UniProtKB-SubCell"/>
</dbReference>
<comment type="subunit">
    <text evidence="13">At low DSF concentrations, interacts with RpfF.</text>
</comment>
<reference evidence="22" key="1">
    <citation type="submission" date="2021-03" db="EMBL/GenBank/DDBJ databases">
        <title>Complete Genome of Pseudoalteromonas xiamenensis STKMTI.2, a new potential marine bacterium producing anti-Vibrio compounds.</title>
        <authorList>
            <person name="Handayani D.P."/>
            <person name="Isnansetyo A."/>
            <person name="Istiqomah I."/>
            <person name="Jumina J."/>
        </authorList>
    </citation>
    <scope>NUCLEOTIDE SEQUENCE</scope>
    <source>
        <strain evidence="22">STKMTI.2</strain>
        <plasmid evidence="22">unnamed5</plasmid>
    </source>
</reference>
<dbReference type="SMART" id="SM00086">
    <property type="entry name" value="PAC"/>
    <property type="match status" value="2"/>
</dbReference>
<dbReference type="SMART" id="SM00387">
    <property type="entry name" value="HATPase_c"/>
    <property type="match status" value="1"/>
</dbReference>
<dbReference type="InterPro" id="IPR000014">
    <property type="entry name" value="PAS"/>
</dbReference>
<dbReference type="AlphaFoldDB" id="A0A975HPH9"/>
<evidence type="ECO:0000256" key="3">
    <source>
        <dbReference type="ARBA" id="ARBA00012438"/>
    </source>
</evidence>
<accession>A0A975HPH9</accession>
<dbReference type="Pfam" id="PF03924">
    <property type="entry name" value="CHASE"/>
    <property type="match status" value="1"/>
</dbReference>
<dbReference type="Pfam" id="PF13426">
    <property type="entry name" value="PAS_9"/>
    <property type="match status" value="1"/>
</dbReference>
<dbReference type="InterPro" id="IPR005467">
    <property type="entry name" value="His_kinase_dom"/>
</dbReference>
<dbReference type="InterPro" id="IPR006189">
    <property type="entry name" value="CHASE_dom"/>
</dbReference>
<evidence type="ECO:0000256" key="6">
    <source>
        <dbReference type="ARBA" id="ARBA00022692"/>
    </source>
</evidence>
<dbReference type="SUPFAM" id="SSF47384">
    <property type="entry name" value="Homodimeric domain of signal transducing histidine kinase"/>
    <property type="match status" value="1"/>
</dbReference>
<evidence type="ECO:0000256" key="14">
    <source>
        <dbReference type="ARBA" id="ARBA00068150"/>
    </source>
</evidence>
<sequence>MLKYLQPFVTQLVIFCIGLFLSFIVSNRVYKFEKEADFLRFSESVTELGEELIRETEINIQALYTLELLFSNHAPSEKFFKREAEIITARHEDILSLIWAPLVNEEDRTSFEEKLKQKGNGQTIVKRNNDNTFSLQDPKSQYLPVLYSESSKKETTVFGFDLYSDISVMEALTRAKETNSIQATKPIPLYMHTDSETGYVVSYPVYRDNAAALNNTQTELLGFVLATFKMDDIVNHEIHPYHSSALHFRLVDITDILNPTLLYDSKNENQIDEFNSHLYFNYSLPEHAGRRWQLQAMSIDETFGQSPQKTKWITLWVGIITTFFMTLLAHLLAIKNATISRRVEEKTTELKKALAELNHQKFALDEHSIVAVTDLKGTIQYVNRKFCEISGYSKEELLGQNHRILNSGKHSTQFWREMYDTVKKGQTWHGEICNRNKSGELYWVGTTILASTDDSGRAQSYIAIRTDITERKQAEAVLVDYSRQLELILSSTEVGTWDWYINSGEVKFNERWAQIIGYSLEELMPVSVDTWRDLIHPIDFIECEKQLAAHWRKETSMYQCKFRMQHRSGDWVWVLSNGRVIEWEGDEPIRMIGTHLDVTDSEQKTSSLRESLSLVEATLEATNSGILVTDARGKLLRANKQFYRLWRIALDDIQDIDDREFMKTLTEQLMDTDEARRRVKELYKTPEIEAQETLHFTDGRVFKRVSLPMWIEGEVVGRVWSFTDITDVHQTQQALKQAKVVAERASKAKSEFLANMSHEIRTPMNGVIGMLNLLGNTNLDQEQAHKLKLAATSAENLLTILNDILDFSKVDAGKLELENIDFNPARLLGELSETMALKASEKNLEIILDIRELPLCFVSGDPSRLRQILTNLIGNAIKFTSQGEIVIRARMKAEEGGWRFICSVSDTGIGISRSAQNRLFTAFTQADASTTRHFGGTGLGLAICKQLCNLMHGDITLVSKEGEGSIFTFDLLFGESTHSAITLPQVDLQHLNVLVVDDNKTNLEVVCGQLSNWGISSVAVSSGLEALRTLRKSLEENRPFNLAILDMQMPEMDGEQLGWEIRDDNRFDDLKLVMMTSMGQLGDSSRFAEVGFNAYFPKPVTAEDLFKAISLLADKNLDQAGIPIITQHVIHEVASDVDSPQITINTDTRILLVEDNLVNQIVASKMLNQLELTCDIANNGAVALEKLKEADPPYQMILMDCQMPEMDGFEATTAIRAGIAGEFNKNITIIAMTANAMQGDKTRCLEVGMNDYISKPINLQTMENTLVRWIGN</sequence>
<comment type="catalytic activity">
    <reaction evidence="1">
        <text>ATP + protein L-histidine = ADP + protein N-phospho-L-histidine.</text>
        <dbReference type="EC" id="2.7.13.3"/>
    </reaction>
</comment>
<dbReference type="PROSITE" id="PS50109">
    <property type="entry name" value="HIS_KIN"/>
    <property type="match status" value="1"/>
</dbReference>
<organism evidence="22 23">
    <name type="scientific">Pseudoalteromonas xiamenensis</name>
    <dbReference type="NCBI Taxonomy" id="882626"/>
    <lineage>
        <taxon>Bacteria</taxon>
        <taxon>Pseudomonadati</taxon>
        <taxon>Pseudomonadota</taxon>
        <taxon>Gammaproteobacteria</taxon>
        <taxon>Alteromonadales</taxon>
        <taxon>Pseudoalteromonadaceae</taxon>
        <taxon>Pseudoalteromonas</taxon>
    </lineage>
</organism>
<dbReference type="InterPro" id="IPR000700">
    <property type="entry name" value="PAS-assoc_C"/>
</dbReference>
<evidence type="ECO:0000256" key="16">
    <source>
        <dbReference type="SAM" id="Phobius"/>
    </source>
</evidence>
<gene>
    <name evidence="22" type="ORF">J5O05_21160</name>
</gene>
<feature type="modified residue" description="4-aspartylphosphate" evidence="15">
    <location>
        <position position="1200"/>
    </location>
</feature>
<dbReference type="PRINTS" id="PR00344">
    <property type="entry name" value="BCTRLSENSOR"/>
</dbReference>
<dbReference type="PANTHER" id="PTHR45339:SF1">
    <property type="entry name" value="HYBRID SIGNAL TRANSDUCTION HISTIDINE KINASE J"/>
    <property type="match status" value="1"/>
</dbReference>
<evidence type="ECO:0000259" key="21">
    <source>
        <dbReference type="PROSITE" id="PS50839"/>
    </source>
</evidence>
<dbReference type="PANTHER" id="PTHR45339">
    <property type="entry name" value="HYBRID SIGNAL TRANSDUCTION HISTIDINE KINASE J"/>
    <property type="match status" value="1"/>
</dbReference>
<evidence type="ECO:0000256" key="4">
    <source>
        <dbReference type="ARBA" id="ARBA00022553"/>
    </source>
</evidence>
<dbReference type="PROSITE" id="PS50839">
    <property type="entry name" value="CHASE"/>
    <property type="match status" value="1"/>
</dbReference>
<feature type="domain" description="Response regulatory" evidence="18">
    <location>
        <begin position="1149"/>
        <end position="1270"/>
    </location>
</feature>
<dbReference type="Pfam" id="PF08447">
    <property type="entry name" value="PAS_3"/>
    <property type="match status" value="1"/>
</dbReference>
<feature type="domain" description="Histidine kinase" evidence="17">
    <location>
        <begin position="755"/>
        <end position="975"/>
    </location>
</feature>
<keyword evidence="10 16" id="KW-1133">Transmembrane helix</keyword>
<evidence type="ECO:0000256" key="12">
    <source>
        <dbReference type="ARBA" id="ARBA00023136"/>
    </source>
</evidence>
<feature type="domain" description="PAC" evidence="20">
    <location>
        <begin position="558"/>
        <end position="610"/>
    </location>
</feature>
<dbReference type="Gene3D" id="3.40.50.2300">
    <property type="match status" value="2"/>
</dbReference>
<dbReference type="Pfam" id="PF02518">
    <property type="entry name" value="HATPase_c"/>
    <property type="match status" value="1"/>
</dbReference>
<dbReference type="SUPFAM" id="SSF52172">
    <property type="entry name" value="CheY-like"/>
    <property type="match status" value="2"/>
</dbReference>
<feature type="modified residue" description="4-aspartylphosphate" evidence="15">
    <location>
        <position position="1046"/>
    </location>
</feature>
<keyword evidence="7" id="KW-0547">Nucleotide-binding</keyword>
<evidence type="ECO:0000256" key="8">
    <source>
        <dbReference type="ARBA" id="ARBA00022777"/>
    </source>
</evidence>
<dbReference type="SMART" id="SM00388">
    <property type="entry name" value="HisKA"/>
    <property type="match status" value="1"/>
</dbReference>
<evidence type="ECO:0000313" key="23">
    <source>
        <dbReference type="Proteomes" id="UP000664904"/>
    </source>
</evidence>
<dbReference type="CDD" id="cd00082">
    <property type="entry name" value="HisKA"/>
    <property type="match status" value="1"/>
</dbReference>
<dbReference type="InterPro" id="IPR001610">
    <property type="entry name" value="PAC"/>
</dbReference>
<dbReference type="PROSITE" id="PS50110">
    <property type="entry name" value="RESPONSE_REGULATORY"/>
    <property type="match status" value="2"/>
</dbReference>
<dbReference type="InterPro" id="IPR004358">
    <property type="entry name" value="Sig_transdc_His_kin-like_C"/>
</dbReference>
<dbReference type="SUPFAM" id="SSF55785">
    <property type="entry name" value="PYP-like sensor domain (PAS domain)"/>
    <property type="match status" value="3"/>
</dbReference>
<dbReference type="FunFam" id="1.10.287.130:FF:000002">
    <property type="entry name" value="Two-component osmosensing histidine kinase"/>
    <property type="match status" value="1"/>
</dbReference>
<dbReference type="InterPro" id="IPR036890">
    <property type="entry name" value="HATPase_C_sf"/>
</dbReference>
<evidence type="ECO:0000256" key="7">
    <source>
        <dbReference type="ARBA" id="ARBA00022741"/>
    </source>
</evidence>
<feature type="domain" description="PAC" evidence="20">
    <location>
        <begin position="426"/>
        <end position="480"/>
    </location>
</feature>
<keyword evidence="12 16" id="KW-0472">Membrane</keyword>
<dbReference type="KEGG" id="pxi:J5O05_21160"/>
<dbReference type="NCBIfam" id="TIGR00229">
    <property type="entry name" value="sensory_box"/>
    <property type="match status" value="2"/>
</dbReference>
<dbReference type="Proteomes" id="UP000664904">
    <property type="component" value="Plasmid unnamed5"/>
</dbReference>
<dbReference type="FunFam" id="3.30.565.10:FF:000010">
    <property type="entry name" value="Sensor histidine kinase RcsC"/>
    <property type="match status" value="1"/>
</dbReference>
<dbReference type="InterPro" id="IPR011006">
    <property type="entry name" value="CheY-like_superfamily"/>
</dbReference>
<dbReference type="Gene3D" id="1.10.287.130">
    <property type="match status" value="1"/>
</dbReference>
<feature type="transmembrane region" description="Helical" evidence="16">
    <location>
        <begin position="12"/>
        <end position="30"/>
    </location>
</feature>
<feature type="domain" description="PAS" evidence="19">
    <location>
        <begin position="370"/>
        <end position="401"/>
    </location>
</feature>
<evidence type="ECO:0000259" key="20">
    <source>
        <dbReference type="PROSITE" id="PS50113"/>
    </source>
</evidence>
<evidence type="ECO:0000256" key="10">
    <source>
        <dbReference type="ARBA" id="ARBA00022989"/>
    </source>
</evidence>
<dbReference type="CDD" id="cd16922">
    <property type="entry name" value="HATPase_EvgS-ArcB-TorS-like"/>
    <property type="match status" value="1"/>
</dbReference>
<dbReference type="GO" id="GO:0005524">
    <property type="term" value="F:ATP binding"/>
    <property type="evidence" value="ECO:0007669"/>
    <property type="project" value="UniProtKB-KW"/>
</dbReference>
<dbReference type="EMBL" id="CP072135">
    <property type="protein sequence ID" value="QTH73285.1"/>
    <property type="molecule type" value="Genomic_DNA"/>
</dbReference>
<dbReference type="InterPro" id="IPR036097">
    <property type="entry name" value="HisK_dim/P_sf"/>
</dbReference>
<dbReference type="InterPro" id="IPR042240">
    <property type="entry name" value="CHASE_sf"/>
</dbReference>
<evidence type="ECO:0000256" key="9">
    <source>
        <dbReference type="ARBA" id="ARBA00022840"/>
    </source>
</evidence>
<dbReference type="CDD" id="cd00130">
    <property type="entry name" value="PAS"/>
    <property type="match status" value="2"/>
</dbReference>
<dbReference type="InterPro" id="IPR003661">
    <property type="entry name" value="HisK_dim/P_dom"/>
</dbReference>
<dbReference type="Pfam" id="PF00512">
    <property type="entry name" value="HisKA"/>
    <property type="match status" value="1"/>
</dbReference>
<dbReference type="PROSITE" id="PS50113">
    <property type="entry name" value="PAC"/>
    <property type="match status" value="2"/>
</dbReference>
<dbReference type="RefSeq" id="WP_208844904.1">
    <property type="nucleotide sequence ID" value="NZ_CP072135.1"/>
</dbReference>
<feature type="domain" description="Response regulatory" evidence="18">
    <location>
        <begin position="992"/>
        <end position="1113"/>
    </location>
</feature>
<name>A0A975HPH9_9GAMM</name>
<dbReference type="InterPro" id="IPR035965">
    <property type="entry name" value="PAS-like_dom_sf"/>
</dbReference>
<evidence type="ECO:0000256" key="5">
    <source>
        <dbReference type="ARBA" id="ARBA00022679"/>
    </source>
</evidence>
<feature type="domain" description="CHASE" evidence="21">
    <location>
        <begin position="71"/>
        <end position="295"/>
    </location>
</feature>
<dbReference type="InterPro" id="IPR003594">
    <property type="entry name" value="HATPase_dom"/>
</dbReference>
<dbReference type="InterPro" id="IPR001789">
    <property type="entry name" value="Sig_transdc_resp-reg_receiver"/>
</dbReference>
<dbReference type="GO" id="GO:0000155">
    <property type="term" value="F:phosphorelay sensor kinase activity"/>
    <property type="evidence" value="ECO:0007669"/>
    <property type="project" value="InterPro"/>
</dbReference>
<evidence type="ECO:0000259" key="18">
    <source>
        <dbReference type="PROSITE" id="PS50110"/>
    </source>
</evidence>
<dbReference type="EC" id="2.7.13.3" evidence="3"/>
<comment type="subcellular location">
    <subcellularLocation>
        <location evidence="2">Membrane</location>
    </subcellularLocation>
</comment>
<evidence type="ECO:0000256" key="11">
    <source>
        <dbReference type="ARBA" id="ARBA00023012"/>
    </source>
</evidence>
<evidence type="ECO:0000256" key="1">
    <source>
        <dbReference type="ARBA" id="ARBA00000085"/>
    </source>
</evidence>
<dbReference type="SMART" id="SM01079">
    <property type="entry name" value="CHASE"/>
    <property type="match status" value="1"/>
</dbReference>
<protein>
    <recommendedName>
        <fullName evidence="14">Sensory/regulatory protein RpfC</fullName>
        <ecNumber evidence="3">2.7.13.3</ecNumber>
    </recommendedName>
</protein>
<proteinExistence type="predicted"/>
<dbReference type="SUPFAM" id="SSF55874">
    <property type="entry name" value="ATPase domain of HSP90 chaperone/DNA topoisomerase II/histidine kinase"/>
    <property type="match status" value="1"/>
</dbReference>
<dbReference type="SMART" id="SM00091">
    <property type="entry name" value="PAS"/>
    <property type="match status" value="3"/>
</dbReference>
<evidence type="ECO:0000259" key="17">
    <source>
        <dbReference type="PROSITE" id="PS50109"/>
    </source>
</evidence>
<dbReference type="SMART" id="SM00448">
    <property type="entry name" value="REC"/>
    <property type="match status" value="2"/>
</dbReference>
<evidence type="ECO:0000256" key="13">
    <source>
        <dbReference type="ARBA" id="ARBA00064003"/>
    </source>
</evidence>
<keyword evidence="9" id="KW-0067">ATP-binding</keyword>
<keyword evidence="6 16" id="KW-0812">Transmembrane</keyword>
<dbReference type="PROSITE" id="PS50112">
    <property type="entry name" value="PAS"/>
    <property type="match status" value="1"/>
</dbReference>
<keyword evidence="11" id="KW-0902">Two-component regulatory system</keyword>
<dbReference type="CDD" id="cd17546">
    <property type="entry name" value="REC_hyHK_CKI1_RcsC-like"/>
    <property type="match status" value="2"/>
</dbReference>
<keyword evidence="22" id="KW-0614">Plasmid</keyword>